<sequence length="357" mass="39224">MRPLIAYFSETALRNNIAVLKSKSPESRHCAVVKANAYGHRVENLLPILSQSVDCLAVAMREEADAIRALGCQLPILLLEGLFSQAEYASAAQAGYWITIGNLHQLEMLKATTFSMPIEVFVKVDTGMHRLGFKPELVESVLAELTALPNIQKITLMTHFATSDERDSPLFLQQIANMKPLETLGYPLSLANSAAILTASHTHYDLVRMGIALYGVSPIDHTVGADFGLQPLLRLESKIIHSMEIRVGESVGYGAKFIAPETMPIGVIACGYADGYPREISEDAYVLVGAFKAPIIGRPAMDMMMIDLRNIPREYWSSSVEIFGDNLPIEVVANWAGTIPYTILTHIASRVYFVKAV</sequence>
<evidence type="ECO:0000313" key="9">
    <source>
        <dbReference type="EMBL" id="PWD81271.1"/>
    </source>
</evidence>
<comment type="similarity">
    <text evidence="5">Belongs to the alanine racemase family.</text>
</comment>
<dbReference type="InterPro" id="IPR000821">
    <property type="entry name" value="Ala_racemase"/>
</dbReference>
<evidence type="ECO:0000256" key="2">
    <source>
        <dbReference type="ARBA" id="ARBA00001933"/>
    </source>
</evidence>
<dbReference type="OrthoDB" id="9813814at2"/>
<dbReference type="InterPro" id="IPR011079">
    <property type="entry name" value="Ala_racemase_C"/>
</dbReference>
<evidence type="ECO:0000256" key="5">
    <source>
        <dbReference type="HAMAP-Rule" id="MF_01201"/>
    </source>
</evidence>
<dbReference type="SMART" id="SM01005">
    <property type="entry name" value="Ala_racemase_C"/>
    <property type="match status" value="1"/>
</dbReference>
<evidence type="ECO:0000256" key="1">
    <source>
        <dbReference type="ARBA" id="ARBA00000316"/>
    </source>
</evidence>
<evidence type="ECO:0000256" key="6">
    <source>
        <dbReference type="PIRSR" id="PIRSR600821-50"/>
    </source>
</evidence>
<dbReference type="GO" id="GO:0030632">
    <property type="term" value="P:D-alanine biosynthetic process"/>
    <property type="evidence" value="ECO:0007669"/>
    <property type="project" value="UniProtKB-UniRule"/>
</dbReference>
<evidence type="ECO:0000256" key="4">
    <source>
        <dbReference type="ARBA" id="ARBA00023235"/>
    </source>
</evidence>
<dbReference type="PANTHER" id="PTHR30511">
    <property type="entry name" value="ALANINE RACEMASE"/>
    <property type="match status" value="1"/>
</dbReference>
<comment type="cofactor">
    <cofactor evidence="2 5 6">
        <name>pyridoxal 5'-phosphate</name>
        <dbReference type="ChEBI" id="CHEBI:597326"/>
    </cofactor>
</comment>
<dbReference type="EC" id="5.1.1.1" evidence="5"/>
<accession>A0A2U2AF38</accession>
<dbReference type="Gene3D" id="2.40.37.10">
    <property type="entry name" value="Lyase, Ornithine Decarboxylase, Chain A, domain 1"/>
    <property type="match status" value="1"/>
</dbReference>
<name>A0A2U2AF38_9GAMM</name>
<comment type="function">
    <text evidence="5">Catalyzes the interconversion of L-alanine and D-alanine. May also act on other amino acids.</text>
</comment>
<feature type="domain" description="Alanine racemase C-terminal" evidence="8">
    <location>
        <begin position="232"/>
        <end position="356"/>
    </location>
</feature>
<evidence type="ECO:0000256" key="3">
    <source>
        <dbReference type="ARBA" id="ARBA00022898"/>
    </source>
</evidence>
<feature type="binding site" evidence="5 7">
    <location>
        <position position="301"/>
    </location>
    <ligand>
        <name>substrate</name>
    </ligand>
</feature>
<reference evidence="10" key="1">
    <citation type="submission" date="2018-05" db="EMBL/GenBank/DDBJ databases">
        <title>Ignatzschineria dubaiensis sp. nov., isolated from necrotic foot tissues of dromedaries (Camelus dromedarius) and associated maggots in Dubai, United Arab Emirates.</title>
        <authorList>
            <person name="Tsang C.C."/>
            <person name="Tang J.Y.M."/>
            <person name="Fong J.Y.H."/>
            <person name="Kinne J."/>
            <person name="Lee H.H."/>
            <person name="Joseph M."/>
            <person name="Jose S."/>
            <person name="Schuster R.K."/>
            <person name="Tang Y."/>
            <person name="Sivakumar S."/>
            <person name="Chen J.H.K."/>
            <person name="Teng J.L.L."/>
            <person name="Lau S.K.P."/>
            <person name="Wernery U."/>
            <person name="Woo P.C.Y."/>
        </authorList>
    </citation>
    <scope>NUCLEOTIDE SEQUENCE [LARGE SCALE GENOMIC DNA]</scope>
    <source>
        <strain evidence="10">KCTC 22644</strain>
    </source>
</reference>
<protein>
    <recommendedName>
        <fullName evidence="5">Alanine racemase</fullName>
        <ecNumber evidence="5">5.1.1.1</ecNumber>
    </recommendedName>
</protein>
<evidence type="ECO:0000313" key="10">
    <source>
        <dbReference type="Proteomes" id="UP000245020"/>
    </source>
</evidence>
<dbReference type="InterPro" id="IPR001608">
    <property type="entry name" value="Ala_racemase_N"/>
</dbReference>
<evidence type="ECO:0000256" key="7">
    <source>
        <dbReference type="PIRSR" id="PIRSR600821-52"/>
    </source>
</evidence>
<dbReference type="NCBIfam" id="TIGR00492">
    <property type="entry name" value="alr"/>
    <property type="match status" value="1"/>
</dbReference>
<dbReference type="SUPFAM" id="SSF50621">
    <property type="entry name" value="Alanine racemase C-terminal domain-like"/>
    <property type="match status" value="1"/>
</dbReference>
<dbReference type="Proteomes" id="UP000245020">
    <property type="component" value="Unassembled WGS sequence"/>
</dbReference>
<keyword evidence="4 5" id="KW-0413">Isomerase</keyword>
<dbReference type="InterPro" id="IPR029066">
    <property type="entry name" value="PLP-binding_barrel"/>
</dbReference>
<dbReference type="PRINTS" id="PR00992">
    <property type="entry name" value="ALARACEMASE"/>
</dbReference>
<dbReference type="AlphaFoldDB" id="A0A2U2AF38"/>
<proteinExistence type="inferred from homology"/>
<feature type="binding site" evidence="5 7">
    <location>
        <position position="130"/>
    </location>
    <ligand>
        <name>substrate</name>
    </ligand>
</feature>
<dbReference type="GO" id="GO:0008784">
    <property type="term" value="F:alanine racemase activity"/>
    <property type="evidence" value="ECO:0007669"/>
    <property type="project" value="UniProtKB-UniRule"/>
</dbReference>
<dbReference type="SUPFAM" id="SSF51419">
    <property type="entry name" value="PLP-binding barrel"/>
    <property type="match status" value="1"/>
</dbReference>
<comment type="pathway">
    <text evidence="5">Amino-acid biosynthesis; D-alanine biosynthesis; D-alanine from L-alanine: step 1/1.</text>
</comment>
<organism evidence="9 10">
    <name type="scientific">Ignatzschineria ureiclastica</name>
    <dbReference type="NCBI Taxonomy" id="472582"/>
    <lineage>
        <taxon>Bacteria</taxon>
        <taxon>Pseudomonadati</taxon>
        <taxon>Pseudomonadota</taxon>
        <taxon>Gammaproteobacteria</taxon>
        <taxon>Cardiobacteriales</taxon>
        <taxon>Ignatzschineriaceae</taxon>
        <taxon>Ignatzschineria</taxon>
    </lineage>
</organism>
<dbReference type="GO" id="GO:0030170">
    <property type="term" value="F:pyridoxal phosphate binding"/>
    <property type="evidence" value="ECO:0007669"/>
    <property type="project" value="UniProtKB-UniRule"/>
</dbReference>
<comment type="caution">
    <text evidence="9">The sequence shown here is derived from an EMBL/GenBank/DDBJ whole genome shotgun (WGS) entry which is preliminary data.</text>
</comment>
<feature type="active site" description="Proton acceptor; specific for L-alanine" evidence="5">
    <location>
        <position position="253"/>
    </location>
</feature>
<dbReference type="PANTHER" id="PTHR30511:SF0">
    <property type="entry name" value="ALANINE RACEMASE, CATABOLIC-RELATED"/>
    <property type="match status" value="1"/>
</dbReference>
<gene>
    <name evidence="9" type="primary">alr</name>
    <name evidence="9" type="ORF">DC083_05120</name>
</gene>
<comment type="catalytic activity">
    <reaction evidence="1 5">
        <text>L-alanine = D-alanine</text>
        <dbReference type="Rhea" id="RHEA:20249"/>
        <dbReference type="ChEBI" id="CHEBI:57416"/>
        <dbReference type="ChEBI" id="CHEBI:57972"/>
        <dbReference type="EC" id="5.1.1.1"/>
    </reaction>
</comment>
<dbReference type="InterPro" id="IPR009006">
    <property type="entry name" value="Ala_racemase/Decarboxylase_C"/>
</dbReference>
<feature type="active site" description="Proton acceptor; specific for D-alanine" evidence="5">
    <location>
        <position position="34"/>
    </location>
</feature>
<dbReference type="Pfam" id="PF01168">
    <property type="entry name" value="Ala_racemase_N"/>
    <property type="match status" value="1"/>
</dbReference>
<keyword evidence="3 5" id="KW-0663">Pyridoxal phosphate</keyword>
<dbReference type="Gene3D" id="3.20.20.10">
    <property type="entry name" value="Alanine racemase"/>
    <property type="match status" value="1"/>
</dbReference>
<keyword evidence="10" id="KW-1185">Reference proteome</keyword>
<feature type="modified residue" description="N6-(pyridoxal phosphate)lysine" evidence="5 6">
    <location>
        <position position="34"/>
    </location>
</feature>
<dbReference type="Pfam" id="PF00842">
    <property type="entry name" value="Ala_racemase_C"/>
    <property type="match status" value="1"/>
</dbReference>
<dbReference type="FunFam" id="3.20.20.10:FF:000002">
    <property type="entry name" value="Alanine racemase"/>
    <property type="match status" value="1"/>
</dbReference>
<dbReference type="RefSeq" id="WP_109189167.1">
    <property type="nucleotide sequence ID" value="NZ_BMYA01000003.1"/>
</dbReference>
<dbReference type="GO" id="GO:0005829">
    <property type="term" value="C:cytosol"/>
    <property type="evidence" value="ECO:0007669"/>
    <property type="project" value="TreeGrafter"/>
</dbReference>
<dbReference type="UniPathway" id="UPA00042">
    <property type="reaction ID" value="UER00497"/>
</dbReference>
<dbReference type="HAMAP" id="MF_01201">
    <property type="entry name" value="Ala_racemase"/>
    <property type="match status" value="1"/>
</dbReference>
<evidence type="ECO:0000259" key="8">
    <source>
        <dbReference type="SMART" id="SM01005"/>
    </source>
</evidence>
<dbReference type="EMBL" id="QEWQ01000003">
    <property type="protein sequence ID" value="PWD81271.1"/>
    <property type="molecule type" value="Genomic_DNA"/>
</dbReference>